<dbReference type="Proteomes" id="UP000777774">
    <property type="component" value="Unassembled WGS sequence"/>
</dbReference>
<accession>A0ABX1K4Q2</accession>
<name>A0ABX1K4Q2_9CELL</name>
<keyword evidence="2" id="KW-1185">Reference proteome</keyword>
<evidence type="ECO:0000313" key="2">
    <source>
        <dbReference type="Proteomes" id="UP000777774"/>
    </source>
</evidence>
<protein>
    <submittedName>
        <fullName evidence="1">LacI family transcriptional regulator</fullName>
    </submittedName>
</protein>
<proteinExistence type="predicted"/>
<organism evidence="1 2">
    <name type="scientific">Cellulomonas septica</name>
    <dbReference type="NCBI Taxonomy" id="285080"/>
    <lineage>
        <taxon>Bacteria</taxon>
        <taxon>Bacillati</taxon>
        <taxon>Actinomycetota</taxon>
        <taxon>Actinomycetes</taxon>
        <taxon>Micrococcales</taxon>
        <taxon>Cellulomonadaceae</taxon>
        <taxon>Cellulomonas</taxon>
    </lineage>
</organism>
<evidence type="ECO:0000313" key="1">
    <source>
        <dbReference type="EMBL" id="NKY41528.1"/>
    </source>
</evidence>
<gene>
    <name evidence="1" type="ORF">HGA02_19000</name>
</gene>
<reference evidence="1 2" key="1">
    <citation type="submission" date="2020-04" db="EMBL/GenBank/DDBJ databases">
        <title>MicrobeNet Type strains.</title>
        <authorList>
            <person name="Nicholson A.C."/>
        </authorList>
    </citation>
    <scope>NUCLEOTIDE SEQUENCE [LARGE SCALE GENOMIC DNA]</scope>
    <source>
        <strain evidence="1 2">ATCC BAA-787</strain>
    </source>
</reference>
<sequence length="59" mass="6244">VAAPLERAGQRAADLLLARIDRPRRLDGRATDDGIPPTVDLLPTHLVVRGTTGPARPAP</sequence>
<comment type="caution">
    <text evidence="1">The sequence shown here is derived from an EMBL/GenBank/DDBJ whole genome shotgun (WGS) entry which is preliminary data.</text>
</comment>
<dbReference type="EMBL" id="JAAXOY010000770">
    <property type="protein sequence ID" value="NKY41528.1"/>
    <property type="molecule type" value="Genomic_DNA"/>
</dbReference>
<feature type="non-terminal residue" evidence="1">
    <location>
        <position position="1"/>
    </location>
</feature>